<feature type="signal peptide" evidence="2">
    <location>
        <begin position="1"/>
        <end position="22"/>
    </location>
</feature>
<proteinExistence type="predicted"/>
<dbReference type="AlphaFoldDB" id="A0A9Q1HPD2"/>
<accession>A0A9Q1HPD2</accession>
<protein>
    <submittedName>
        <fullName evidence="3">Uncharacterized protein</fullName>
    </submittedName>
</protein>
<keyword evidence="2" id="KW-0732">Signal</keyword>
<reference evidence="3" key="1">
    <citation type="journal article" date="2023" name="Science">
        <title>Genome structures resolve the early diversification of teleost fishes.</title>
        <authorList>
            <person name="Parey E."/>
            <person name="Louis A."/>
            <person name="Montfort J."/>
            <person name="Bouchez O."/>
            <person name="Roques C."/>
            <person name="Iampietro C."/>
            <person name="Lluch J."/>
            <person name="Castinel A."/>
            <person name="Donnadieu C."/>
            <person name="Desvignes T."/>
            <person name="Floi Bucao C."/>
            <person name="Jouanno E."/>
            <person name="Wen M."/>
            <person name="Mejri S."/>
            <person name="Dirks R."/>
            <person name="Jansen H."/>
            <person name="Henkel C."/>
            <person name="Chen W.J."/>
            <person name="Zahm M."/>
            <person name="Cabau C."/>
            <person name="Klopp C."/>
            <person name="Thompson A.W."/>
            <person name="Robinson-Rechavi M."/>
            <person name="Braasch I."/>
            <person name="Lecointre G."/>
            <person name="Bobe J."/>
            <person name="Postlethwait J.H."/>
            <person name="Berthelot C."/>
            <person name="Roest Crollius H."/>
            <person name="Guiguen Y."/>
        </authorList>
    </citation>
    <scope>NUCLEOTIDE SEQUENCE</scope>
    <source>
        <strain evidence="3">Concon-B</strain>
    </source>
</reference>
<keyword evidence="4" id="KW-1185">Reference proteome</keyword>
<sequence length="158" mass="17258">MLCTITLIRLGVFINMELTCTAVTARILRAFGLHEGLGVQLQHLLPEQREPLRHHQGPPGVACKHTESSYVEMKSPSHRDLSFCSSTTPTPTATKNIYDVEPTVSVLQASSGMVGSFPQDPYDMPRNSHIPGHYDLLPARLSPTHSPPPPDSPPSSLL</sequence>
<evidence type="ECO:0000256" key="2">
    <source>
        <dbReference type="SAM" id="SignalP"/>
    </source>
</evidence>
<dbReference type="OrthoDB" id="409374at2759"/>
<organism evidence="3 4">
    <name type="scientific">Conger conger</name>
    <name type="common">Conger eel</name>
    <name type="synonym">Muraena conger</name>
    <dbReference type="NCBI Taxonomy" id="82655"/>
    <lineage>
        <taxon>Eukaryota</taxon>
        <taxon>Metazoa</taxon>
        <taxon>Chordata</taxon>
        <taxon>Craniata</taxon>
        <taxon>Vertebrata</taxon>
        <taxon>Euteleostomi</taxon>
        <taxon>Actinopterygii</taxon>
        <taxon>Neopterygii</taxon>
        <taxon>Teleostei</taxon>
        <taxon>Anguilliformes</taxon>
        <taxon>Congridae</taxon>
        <taxon>Conger</taxon>
    </lineage>
</organism>
<dbReference type="EMBL" id="JAFJMO010000017">
    <property type="protein sequence ID" value="KAJ8252273.1"/>
    <property type="molecule type" value="Genomic_DNA"/>
</dbReference>
<feature type="region of interest" description="Disordered" evidence="1">
    <location>
        <begin position="118"/>
        <end position="158"/>
    </location>
</feature>
<feature type="chain" id="PRO_5040368453" evidence="2">
    <location>
        <begin position="23"/>
        <end position="158"/>
    </location>
</feature>
<name>A0A9Q1HPD2_CONCO</name>
<gene>
    <name evidence="3" type="ORF">COCON_G00215850</name>
</gene>
<evidence type="ECO:0000313" key="3">
    <source>
        <dbReference type="EMBL" id="KAJ8252273.1"/>
    </source>
</evidence>
<evidence type="ECO:0000313" key="4">
    <source>
        <dbReference type="Proteomes" id="UP001152803"/>
    </source>
</evidence>
<dbReference type="Proteomes" id="UP001152803">
    <property type="component" value="Unassembled WGS sequence"/>
</dbReference>
<feature type="compositionally biased region" description="Pro residues" evidence="1">
    <location>
        <begin position="145"/>
        <end position="158"/>
    </location>
</feature>
<comment type="caution">
    <text evidence="3">The sequence shown here is derived from an EMBL/GenBank/DDBJ whole genome shotgun (WGS) entry which is preliminary data.</text>
</comment>
<evidence type="ECO:0000256" key="1">
    <source>
        <dbReference type="SAM" id="MobiDB-lite"/>
    </source>
</evidence>